<name>A0A0P1GBI0_9RHOB</name>
<gene>
    <name evidence="2" type="ORF">TRM7557_02042</name>
</gene>
<dbReference type="Proteomes" id="UP000052022">
    <property type="component" value="Unassembled WGS sequence"/>
</dbReference>
<evidence type="ECO:0000256" key="1">
    <source>
        <dbReference type="SAM" id="MobiDB-lite"/>
    </source>
</evidence>
<evidence type="ECO:0000313" key="2">
    <source>
        <dbReference type="EMBL" id="CUH78789.1"/>
    </source>
</evidence>
<dbReference type="AlphaFoldDB" id="A0A0P1GBI0"/>
<protein>
    <submittedName>
        <fullName evidence="2">Uncharacterized protein</fullName>
    </submittedName>
</protein>
<keyword evidence="3" id="KW-1185">Reference proteome</keyword>
<accession>A0A0P1GBI0</accession>
<sequence>MANSHASEVAHGRLGQRRSGGAFEQGKFQQGAFQQKKRGPAQGGPLIPVGTRSGSLRKRGHDD</sequence>
<evidence type="ECO:0000313" key="3">
    <source>
        <dbReference type="Proteomes" id="UP000052022"/>
    </source>
</evidence>
<feature type="compositionally biased region" description="Low complexity" evidence="1">
    <location>
        <begin position="20"/>
        <end position="34"/>
    </location>
</feature>
<organism evidence="2 3">
    <name type="scientific">Tritonibacter multivorans</name>
    <dbReference type="NCBI Taxonomy" id="928856"/>
    <lineage>
        <taxon>Bacteria</taxon>
        <taxon>Pseudomonadati</taxon>
        <taxon>Pseudomonadota</taxon>
        <taxon>Alphaproteobacteria</taxon>
        <taxon>Rhodobacterales</taxon>
        <taxon>Paracoccaceae</taxon>
        <taxon>Tritonibacter</taxon>
    </lineage>
</organism>
<feature type="region of interest" description="Disordered" evidence="1">
    <location>
        <begin position="1"/>
        <end position="63"/>
    </location>
</feature>
<dbReference type="EMBL" id="CYSD01000033">
    <property type="protein sequence ID" value="CUH78789.1"/>
    <property type="molecule type" value="Genomic_DNA"/>
</dbReference>
<reference evidence="2 3" key="1">
    <citation type="submission" date="2015-09" db="EMBL/GenBank/DDBJ databases">
        <authorList>
            <consortium name="Swine Surveillance"/>
        </authorList>
    </citation>
    <scope>NUCLEOTIDE SEQUENCE [LARGE SCALE GENOMIC DNA]</scope>
    <source>
        <strain evidence="2 3">CECT 7557</strain>
    </source>
</reference>
<proteinExistence type="predicted"/>